<dbReference type="InterPro" id="IPR019734">
    <property type="entry name" value="TPR_rpt"/>
</dbReference>
<dbReference type="InterPro" id="IPR011990">
    <property type="entry name" value="TPR-like_helical_dom_sf"/>
</dbReference>
<dbReference type="AlphaFoldDB" id="A0A329RSW0"/>
<dbReference type="Proteomes" id="UP000760860">
    <property type="component" value="Unassembled WGS sequence"/>
</dbReference>
<gene>
    <name evidence="4" type="ORF">PC110_g16975</name>
    <name evidence="2" type="ORF">PC117_g12434</name>
    <name evidence="3" type="ORF">PC129_g10337</name>
</gene>
<dbReference type="OrthoDB" id="167168at2759"/>
<evidence type="ECO:0000313" key="2">
    <source>
        <dbReference type="EMBL" id="KAG2935343.1"/>
    </source>
</evidence>
<protein>
    <submittedName>
        <fullName evidence="4">Uncharacterized protein</fullName>
    </submittedName>
</protein>
<proteinExistence type="predicted"/>
<dbReference type="Gene3D" id="1.25.40.10">
    <property type="entry name" value="Tetratricopeptide repeat domain"/>
    <property type="match status" value="1"/>
</dbReference>
<keyword evidence="5" id="KW-1185">Reference proteome</keyword>
<accession>A0A329RSW0</accession>
<comment type="caution">
    <text evidence="4">The sequence shown here is derived from an EMBL/GenBank/DDBJ whole genome shotgun (WGS) entry which is preliminary data.</text>
</comment>
<dbReference type="VEuPathDB" id="FungiDB:PC110_g16975"/>
<dbReference type="EMBL" id="MJFZ01000631">
    <property type="protein sequence ID" value="RAW26626.1"/>
    <property type="molecule type" value="Genomic_DNA"/>
</dbReference>
<evidence type="ECO:0000313" key="4">
    <source>
        <dbReference type="EMBL" id="RAW26626.1"/>
    </source>
</evidence>
<evidence type="ECO:0000313" key="5">
    <source>
        <dbReference type="Proteomes" id="UP000251314"/>
    </source>
</evidence>
<feature type="repeat" description="TPR" evidence="1">
    <location>
        <begin position="273"/>
        <end position="306"/>
    </location>
</feature>
<dbReference type="Proteomes" id="UP000736787">
    <property type="component" value="Unassembled WGS sequence"/>
</dbReference>
<reference evidence="4 5" key="1">
    <citation type="submission" date="2018-01" db="EMBL/GenBank/DDBJ databases">
        <title>Draft genome of the strawberry crown rot pathogen Phytophthora cactorum.</title>
        <authorList>
            <person name="Armitage A.D."/>
            <person name="Lysoe E."/>
            <person name="Nellist C.F."/>
            <person name="Harrison R.J."/>
            <person name="Brurberg M.B."/>
        </authorList>
    </citation>
    <scope>NUCLEOTIDE SEQUENCE [LARGE SCALE GENOMIC DNA]</scope>
    <source>
        <strain evidence="4 5">10300</strain>
    </source>
</reference>
<reference evidence="3" key="2">
    <citation type="submission" date="2018-05" db="EMBL/GenBank/DDBJ databases">
        <title>Effector identification in a new, highly contiguous assembly of the strawberry crown rot pathogen Phytophthora cactorum.</title>
        <authorList>
            <person name="Armitage A.D."/>
            <person name="Nellist C.F."/>
            <person name="Bates H."/>
            <person name="Vickerstaff R.J."/>
            <person name="Harrison R.J."/>
        </authorList>
    </citation>
    <scope>NUCLEOTIDE SEQUENCE</scope>
    <source>
        <strain evidence="2">4040</strain>
        <strain evidence="3">P421</strain>
    </source>
</reference>
<dbReference type="SMART" id="SM00028">
    <property type="entry name" value="TPR"/>
    <property type="match status" value="2"/>
</dbReference>
<dbReference type="EMBL" id="RCMV01000338">
    <property type="protein sequence ID" value="KAG3218866.1"/>
    <property type="molecule type" value="Genomic_DNA"/>
</dbReference>
<name>A0A329RSW0_9STRA</name>
<evidence type="ECO:0000256" key="1">
    <source>
        <dbReference type="PROSITE-ProRule" id="PRU00339"/>
    </source>
</evidence>
<evidence type="ECO:0000313" key="3">
    <source>
        <dbReference type="EMBL" id="KAG3218866.1"/>
    </source>
</evidence>
<dbReference type="EMBL" id="RCMK01000341">
    <property type="protein sequence ID" value="KAG2935343.1"/>
    <property type="molecule type" value="Genomic_DNA"/>
</dbReference>
<dbReference type="SUPFAM" id="SSF48452">
    <property type="entry name" value="TPR-like"/>
    <property type="match status" value="1"/>
</dbReference>
<sequence>MSATFPFVDPFIRLENALWGVFHCRGNKSVVVLTNLWEIWSLQPTLHRQAITLRRALLKVVVLRILRAVNLRCLPIGYLHTLLQFLHSIISGNVLLQHFTKKLDAASTIDQIQYRFSEFTSGWKLCINLCEILSFSLITSQEFAIDGLDFNALQDPTGGLSVADDGTCSVVPVVSTKARSTTRFETKREQYQPTIAKNAVNEDCPHDKFRLKTLEEHRHATRFQEKRVTSKTWRSALREAHKLIESEDRVNLASALYLLLEIIWLDPRGCNLATMYLDSGSIYLAFDHLEEAAKAYRNCLRLDGSNWKARYNLGVATARLQDFVETTRQLKLALKACPADIAEEIVAILQEIDRIQSLKNLRAYKEATKARVFTTQYLESQHLITGKLGVPDLQEDHTVSHRNGMALSSSTPHLLDVSHEWQGALASVLHRLHAFARCRHINVQDEMLRQDPTRTGGISVQALAEVVTRITGIPLGVTEYNELTLMLGHHGATTFHYLNPNVESSHAFDEIQDHGACHALLHWNLYQKRAKRSANSKAGGLWYWFEMTMVKWIEQVLPQRSLGHTISSLIETLYVHGWVTPMDFTWKWRRSPEPDDFPMLQLADRGLFIYECHRAQTCVQEEASRTLQMFLRRFLIKCERHKHARILDTNHSQERSVHEAAFLEDVHTRLARETLLDQQVAREVLLRIEDMVDDVIINHRHQQKKYDDEVQWQEIPVRTEQRQKIMSDVV</sequence>
<dbReference type="PROSITE" id="PS50005">
    <property type="entry name" value="TPR"/>
    <property type="match status" value="1"/>
</dbReference>
<keyword evidence="1" id="KW-0802">TPR repeat</keyword>
<dbReference type="Proteomes" id="UP000251314">
    <property type="component" value="Unassembled WGS sequence"/>
</dbReference>
<organism evidence="4 5">
    <name type="scientific">Phytophthora cactorum</name>
    <dbReference type="NCBI Taxonomy" id="29920"/>
    <lineage>
        <taxon>Eukaryota</taxon>
        <taxon>Sar</taxon>
        <taxon>Stramenopiles</taxon>
        <taxon>Oomycota</taxon>
        <taxon>Peronosporomycetes</taxon>
        <taxon>Peronosporales</taxon>
        <taxon>Peronosporaceae</taxon>
        <taxon>Phytophthora</taxon>
    </lineage>
</organism>